<keyword evidence="4" id="KW-1015">Disulfide bond</keyword>
<keyword evidence="9" id="KW-0378">Hydrolase</keyword>
<proteinExistence type="predicted"/>
<dbReference type="VEuPathDB" id="VectorBase:GPPI013827"/>
<evidence type="ECO:0000313" key="12">
    <source>
        <dbReference type="EnsemblMetazoa" id="GPPI013827-PA"/>
    </source>
</evidence>
<dbReference type="FunFam" id="2.40.10.10:FF:000054">
    <property type="entry name" value="Complement C1r subcomponent"/>
    <property type="match status" value="1"/>
</dbReference>
<name>A0A1B0AZG4_9MUSC</name>
<evidence type="ECO:0000256" key="3">
    <source>
        <dbReference type="ARBA" id="ARBA00022729"/>
    </source>
</evidence>
<dbReference type="EMBL" id="JXJN01006274">
    <property type="status" value="NOT_ANNOTATED_CDS"/>
    <property type="molecule type" value="Genomic_DNA"/>
</dbReference>
<dbReference type="EnsemblMetazoa" id="GPPI013827-RA">
    <property type="protein sequence ID" value="GPPI013827-PA"/>
    <property type="gene ID" value="GPPI013827"/>
</dbReference>
<keyword evidence="3 10" id="KW-0732">Signal</keyword>
<dbReference type="EMBL" id="JXJN01006276">
    <property type="status" value="NOT_ANNOTATED_CDS"/>
    <property type="molecule type" value="Genomic_DNA"/>
</dbReference>
<dbReference type="InterPro" id="IPR033116">
    <property type="entry name" value="TRYPSIN_SER"/>
</dbReference>
<feature type="signal peptide" evidence="10">
    <location>
        <begin position="1"/>
        <end position="27"/>
    </location>
</feature>
<dbReference type="CDD" id="cd00190">
    <property type="entry name" value="Tryp_SPc"/>
    <property type="match status" value="2"/>
</dbReference>
<dbReference type="PANTHER" id="PTHR24260:SF136">
    <property type="entry name" value="GH08193P-RELATED"/>
    <property type="match status" value="1"/>
</dbReference>
<sequence length="788" mass="87742">MSLNGTFSIKCLMTVIWATGFIDSCRANQTYVNGKLCYSNSEPSVCVPYTLCKRNRAAVYFKDEECKTGVDNITQICCLQSRVIKPILKPVPSLAEEMCESYNLLQLGVASGVRVVLREFPFMCGLGWKLNDENDTIKYKCGGSLISARYVLTAAHCLSDIDGLPSFVRVGGVYLANPNIRHIAIADYIIHPGYEYPSSYNDIALIKLKTPLDPRDEKAACLWTSDFIEDHSDVIALGYGQTVFAGPQSEDLLKATLKIYPQNQCELDNPVDELSRNLNKGIVKNLICAMDPEKLRDTCMGDSGGPLIRTVEKYYLNVPHIVGITSFGVGCASGMPGIYTRVSEYIPWMEKIIWPDTLADEKCDEYYRAIGAVTYGEKVLKKEFPFMFALGWKAKNDNETIVYKCGASLISGRYVLTAAHCFYDNDGLPSVVRAGGISLADPHVRNIKIAEYIEHPDYEYPSSYNDIALVKLDEPSLMYKPPACLSTPDREDDHANVIVLGYGQTSFAGIASEDLLKAILKVYPQSQCEQDYPPDKLSRNLRKGITKNFICATDPENLRDTCQGDSGGPLVKVMLGRPYIVGVTSFGVGCASGMPGIYTRVSDGEPSLCVPRTRCKSNKNIIHFNDDQCDMDPSGIPRICCLQSNILVPDVVKQPMVTVNRPYKNLAKEKCDDYYHPIHGLTHGEKVVSKREFPFMVIPDVVKQPMVTVNRPYKNLAKEKCDDYYLPIHGITHGEQVVSKREFPFMFALGWKAKNDNATIVYKCGASFIAARYVLTAAHCFYDNDAYT</sequence>
<dbReference type="FunFam" id="2.40.10.10:FF:000068">
    <property type="entry name" value="transmembrane protease serine 2"/>
    <property type="match status" value="2"/>
</dbReference>
<dbReference type="SMART" id="SM00020">
    <property type="entry name" value="Tryp_SPc"/>
    <property type="match status" value="2"/>
</dbReference>
<evidence type="ECO:0000256" key="2">
    <source>
        <dbReference type="ARBA" id="ARBA00022525"/>
    </source>
</evidence>
<accession>A0A1B0AZG4</accession>
<dbReference type="EMBL" id="JXJN01006277">
    <property type="status" value="NOT_ANNOTATED_CDS"/>
    <property type="molecule type" value="Genomic_DNA"/>
</dbReference>
<evidence type="ECO:0000256" key="9">
    <source>
        <dbReference type="RuleBase" id="RU363034"/>
    </source>
</evidence>
<feature type="chain" id="PRO_5008404306" description="Lectizyme" evidence="10">
    <location>
        <begin position="28"/>
        <end position="788"/>
    </location>
</feature>
<evidence type="ECO:0000259" key="11">
    <source>
        <dbReference type="PROSITE" id="PS50240"/>
    </source>
</evidence>
<evidence type="ECO:0000256" key="7">
    <source>
        <dbReference type="ARBA" id="ARBA00067663"/>
    </source>
</evidence>
<dbReference type="PROSITE" id="PS50240">
    <property type="entry name" value="TRYPSIN_DOM"/>
    <property type="match status" value="2"/>
</dbReference>
<evidence type="ECO:0000256" key="8">
    <source>
        <dbReference type="ARBA" id="ARBA00077177"/>
    </source>
</evidence>
<evidence type="ECO:0000256" key="10">
    <source>
        <dbReference type="SAM" id="SignalP"/>
    </source>
</evidence>
<dbReference type="PANTHER" id="PTHR24260">
    <property type="match status" value="1"/>
</dbReference>
<dbReference type="InterPro" id="IPR009003">
    <property type="entry name" value="Peptidase_S1_PA"/>
</dbReference>
<dbReference type="InterPro" id="IPR001254">
    <property type="entry name" value="Trypsin_dom"/>
</dbReference>
<dbReference type="InterPro" id="IPR018114">
    <property type="entry name" value="TRYPSIN_HIS"/>
</dbReference>
<comment type="function">
    <text evidence="6">Protein with lectin and protease activity involved in the establishment of trypanosome infections in tsetse flies. Binds D-glucosamine and agglutinates bloodstream-form trypanosomes and rabbit red blood cells. Capable of inducing transformation of bloodstream-form trypanosomes into procyclic (midgut) forms in vitro.</text>
</comment>
<feature type="domain" description="Peptidase S1" evidence="11">
    <location>
        <begin position="373"/>
        <end position="626"/>
    </location>
</feature>
<dbReference type="InterPro" id="IPR001314">
    <property type="entry name" value="Peptidase_S1A"/>
</dbReference>
<keyword evidence="2" id="KW-0964">Secreted</keyword>
<keyword evidence="5" id="KW-0325">Glycoprotein</keyword>
<evidence type="ECO:0000256" key="1">
    <source>
        <dbReference type="ARBA" id="ARBA00004613"/>
    </source>
</evidence>
<dbReference type="EMBL" id="JXJN01006273">
    <property type="status" value="NOT_ANNOTATED_CDS"/>
    <property type="molecule type" value="Genomic_DNA"/>
</dbReference>
<evidence type="ECO:0000256" key="5">
    <source>
        <dbReference type="ARBA" id="ARBA00023180"/>
    </source>
</evidence>
<dbReference type="STRING" id="67801.A0A1B0AZG4"/>
<dbReference type="SUPFAM" id="SSF50494">
    <property type="entry name" value="Trypsin-like serine proteases"/>
    <property type="match status" value="3"/>
</dbReference>
<dbReference type="EMBL" id="JXJN01006275">
    <property type="status" value="NOT_ANNOTATED_CDS"/>
    <property type="molecule type" value="Genomic_DNA"/>
</dbReference>
<dbReference type="InterPro" id="IPR043504">
    <property type="entry name" value="Peptidase_S1_PA_chymotrypsin"/>
</dbReference>
<organism evidence="12 13">
    <name type="scientific">Glossina palpalis gambiensis</name>
    <dbReference type="NCBI Taxonomy" id="67801"/>
    <lineage>
        <taxon>Eukaryota</taxon>
        <taxon>Metazoa</taxon>
        <taxon>Ecdysozoa</taxon>
        <taxon>Arthropoda</taxon>
        <taxon>Hexapoda</taxon>
        <taxon>Insecta</taxon>
        <taxon>Pterygota</taxon>
        <taxon>Neoptera</taxon>
        <taxon>Endopterygota</taxon>
        <taxon>Diptera</taxon>
        <taxon>Brachycera</taxon>
        <taxon>Muscomorpha</taxon>
        <taxon>Hippoboscoidea</taxon>
        <taxon>Glossinidae</taxon>
        <taxon>Glossina</taxon>
    </lineage>
</organism>
<feature type="domain" description="Peptidase S1" evidence="11">
    <location>
        <begin position="109"/>
        <end position="354"/>
    </location>
</feature>
<keyword evidence="9" id="KW-0720">Serine protease</keyword>
<dbReference type="Proteomes" id="UP000092460">
    <property type="component" value="Unassembled WGS sequence"/>
</dbReference>
<dbReference type="PROSITE" id="PS00134">
    <property type="entry name" value="TRYPSIN_HIS"/>
    <property type="match status" value="3"/>
</dbReference>
<dbReference type="PROSITE" id="PS00135">
    <property type="entry name" value="TRYPSIN_SER"/>
    <property type="match status" value="2"/>
</dbReference>
<dbReference type="PRINTS" id="PR00722">
    <property type="entry name" value="CHYMOTRYPSIN"/>
</dbReference>
<evidence type="ECO:0000256" key="4">
    <source>
        <dbReference type="ARBA" id="ARBA00023157"/>
    </source>
</evidence>
<dbReference type="AlphaFoldDB" id="A0A1B0AZG4"/>
<reference evidence="13" key="1">
    <citation type="submission" date="2015-01" db="EMBL/GenBank/DDBJ databases">
        <authorList>
            <person name="Aksoy S."/>
            <person name="Warren W."/>
            <person name="Wilson R.K."/>
        </authorList>
    </citation>
    <scope>NUCLEOTIDE SEQUENCE [LARGE SCALE GENOMIC DNA]</scope>
    <source>
        <strain evidence="13">IAEA</strain>
    </source>
</reference>
<protein>
    <recommendedName>
        <fullName evidence="7">Lectizyme</fullName>
    </recommendedName>
    <alternativeName>
        <fullName evidence="8">Proteolytic lectin</fullName>
    </alternativeName>
</protein>
<dbReference type="Pfam" id="PF00089">
    <property type="entry name" value="Trypsin"/>
    <property type="match status" value="3"/>
</dbReference>
<dbReference type="InterPro" id="IPR051333">
    <property type="entry name" value="CLIP_Serine_Protease"/>
</dbReference>
<dbReference type="GO" id="GO:0005576">
    <property type="term" value="C:extracellular region"/>
    <property type="evidence" value="ECO:0007669"/>
    <property type="project" value="UniProtKB-SubCell"/>
</dbReference>
<reference evidence="12" key="2">
    <citation type="submission" date="2020-05" db="UniProtKB">
        <authorList>
            <consortium name="EnsemblMetazoa"/>
        </authorList>
    </citation>
    <scope>IDENTIFICATION</scope>
    <source>
        <strain evidence="12">IAEA</strain>
    </source>
</reference>
<keyword evidence="9" id="KW-0645">Protease</keyword>
<comment type="subcellular location">
    <subcellularLocation>
        <location evidence="1">Secreted</location>
    </subcellularLocation>
</comment>
<dbReference type="GO" id="GO:0006508">
    <property type="term" value="P:proteolysis"/>
    <property type="evidence" value="ECO:0007669"/>
    <property type="project" value="UniProtKB-KW"/>
</dbReference>
<dbReference type="GO" id="GO:0004252">
    <property type="term" value="F:serine-type endopeptidase activity"/>
    <property type="evidence" value="ECO:0007669"/>
    <property type="project" value="InterPro"/>
</dbReference>
<dbReference type="Gene3D" id="2.40.10.10">
    <property type="entry name" value="Trypsin-like serine proteases"/>
    <property type="match status" value="3"/>
</dbReference>
<evidence type="ECO:0000313" key="13">
    <source>
        <dbReference type="Proteomes" id="UP000092460"/>
    </source>
</evidence>
<keyword evidence="13" id="KW-1185">Reference proteome</keyword>
<evidence type="ECO:0000256" key="6">
    <source>
        <dbReference type="ARBA" id="ARBA00057221"/>
    </source>
</evidence>